<dbReference type="InterPro" id="IPR002156">
    <property type="entry name" value="RNaseH_domain"/>
</dbReference>
<gene>
    <name evidence="2" type="ORF">CK203_055260</name>
</gene>
<dbReference type="InterPro" id="IPR036397">
    <property type="entry name" value="RNaseH_sf"/>
</dbReference>
<sequence length="194" mass="21816">MKLNMSDSQLVVRQIQGEYGAKDERMAQYISNVQANLDKLSEWAVKRIPHTKNVQADTLAGIATTLPMKGAILLPIYLQVAFSIATTPICSASEMGISWMHEIETYLLIGKLSEENKQAHKIRRYAPIPSMPSEVLNPAMSPWSFALWKMDIVGPLHVAATQKKFLLVTTNYFSKWVEAEAYANIKDKDVSKFI</sequence>
<dbReference type="Pfam" id="PF13456">
    <property type="entry name" value="RVT_3"/>
    <property type="match status" value="1"/>
</dbReference>
<dbReference type="EMBL" id="QGNW01000343">
    <property type="protein sequence ID" value="RVW75665.1"/>
    <property type="molecule type" value="Genomic_DNA"/>
</dbReference>
<organism evidence="2 3">
    <name type="scientific">Vitis vinifera</name>
    <name type="common">Grape</name>
    <dbReference type="NCBI Taxonomy" id="29760"/>
    <lineage>
        <taxon>Eukaryota</taxon>
        <taxon>Viridiplantae</taxon>
        <taxon>Streptophyta</taxon>
        <taxon>Embryophyta</taxon>
        <taxon>Tracheophyta</taxon>
        <taxon>Spermatophyta</taxon>
        <taxon>Magnoliopsida</taxon>
        <taxon>eudicotyledons</taxon>
        <taxon>Gunneridae</taxon>
        <taxon>Pentapetalae</taxon>
        <taxon>rosids</taxon>
        <taxon>Vitales</taxon>
        <taxon>Vitaceae</taxon>
        <taxon>Viteae</taxon>
        <taxon>Vitis</taxon>
    </lineage>
</organism>
<dbReference type="PANTHER" id="PTHR48475:SF2">
    <property type="entry name" value="RIBONUCLEASE H"/>
    <property type="match status" value="1"/>
</dbReference>
<dbReference type="AlphaFoldDB" id="A0A438GTY3"/>
<evidence type="ECO:0000259" key="1">
    <source>
        <dbReference type="Pfam" id="PF13456"/>
    </source>
</evidence>
<proteinExistence type="predicted"/>
<dbReference type="GO" id="GO:0003676">
    <property type="term" value="F:nucleic acid binding"/>
    <property type="evidence" value="ECO:0007669"/>
    <property type="project" value="InterPro"/>
</dbReference>
<feature type="domain" description="RNase H type-1" evidence="1">
    <location>
        <begin position="6"/>
        <end position="60"/>
    </location>
</feature>
<name>A0A438GTY3_VITVI</name>
<protein>
    <recommendedName>
        <fullName evidence="1">RNase H type-1 domain-containing protein</fullName>
    </recommendedName>
</protein>
<evidence type="ECO:0000313" key="3">
    <source>
        <dbReference type="Proteomes" id="UP000288805"/>
    </source>
</evidence>
<dbReference type="InterPro" id="IPR012337">
    <property type="entry name" value="RNaseH-like_sf"/>
</dbReference>
<evidence type="ECO:0000313" key="2">
    <source>
        <dbReference type="EMBL" id="RVW75665.1"/>
    </source>
</evidence>
<dbReference type="Proteomes" id="UP000288805">
    <property type="component" value="Unassembled WGS sequence"/>
</dbReference>
<dbReference type="Gene3D" id="3.30.420.10">
    <property type="entry name" value="Ribonuclease H-like superfamily/Ribonuclease H"/>
    <property type="match status" value="2"/>
</dbReference>
<reference evidence="2 3" key="1">
    <citation type="journal article" date="2018" name="PLoS Genet.">
        <title>Population sequencing reveals clonal diversity and ancestral inbreeding in the grapevine cultivar Chardonnay.</title>
        <authorList>
            <person name="Roach M.J."/>
            <person name="Johnson D.L."/>
            <person name="Bohlmann J."/>
            <person name="van Vuuren H.J."/>
            <person name="Jones S.J."/>
            <person name="Pretorius I.S."/>
            <person name="Schmidt S.A."/>
            <person name="Borneman A.R."/>
        </authorList>
    </citation>
    <scope>NUCLEOTIDE SEQUENCE [LARGE SCALE GENOMIC DNA]</scope>
    <source>
        <strain evidence="3">cv. Chardonnay</strain>
        <tissue evidence="2">Leaf</tissue>
    </source>
</reference>
<dbReference type="PANTHER" id="PTHR48475">
    <property type="entry name" value="RIBONUCLEASE H"/>
    <property type="match status" value="1"/>
</dbReference>
<accession>A0A438GTY3</accession>
<comment type="caution">
    <text evidence="2">The sequence shown here is derived from an EMBL/GenBank/DDBJ whole genome shotgun (WGS) entry which is preliminary data.</text>
</comment>
<dbReference type="SUPFAM" id="SSF53098">
    <property type="entry name" value="Ribonuclease H-like"/>
    <property type="match status" value="1"/>
</dbReference>
<dbReference type="GO" id="GO:0004523">
    <property type="term" value="F:RNA-DNA hybrid ribonuclease activity"/>
    <property type="evidence" value="ECO:0007669"/>
    <property type="project" value="InterPro"/>
</dbReference>